<reference evidence="1 2" key="1">
    <citation type="submission" date="2014-04" db="EMBL/GenBank/DDBJ databases">
        <authorList>
            <consortium name="DOE Joint Genome Institute"/>
            <person name="Kuo A."/>
            <person name="Kohler A."/>
            <person name="Costa M.D."/>
            <person name="Nagy L.G."/>
            <person name="Floudas D."/>
            <person name="Copeland A."/>
            <person name="Barry K.W."/>
            <person name="Cichocki N."/>
            <person name="Veneault-Fourrey C."/>
            <person name="LaButti K."/>
            <person name="Lindquist E.A."/>
            <person name="Lipzen A."/>
            <person name="Lundell T."/>
            <person name="Morin E."/>
            <person name="Murat C."/>
            <person name="Sun H."/>
            <person name="Tunlid A."/>
            <person name="Henrissat B."/>
            <person name="Grigoriev I.V."/>
            <person name="Hibbett D.S."/>
            <person name="Martin F."/>
            <person name="Nordberg H.P."/>
            <person name="Cantor M.N."/>
            <person name="Hua S.X."/>
        </authorList>
    </citation>
    <scope>NUCLEOTIDE SEQUENCE [LARGE SCALE GENOMIC DNA]</scope>
    <source>
        <strain evidence="1 2">441</strain>
    </source>
</reference>
<protein>
    <recommendedName>
        <fullName evidence="3">F-box domain-containing protein</fullName>
    </recommendedName>
</protein>
<proteinExistence type="predicted"/>
<dbReference type="EMBL" id="KN833944">
    <property type="protein sequence ID" value="KIK14329.1"/>
    <property type="molecule type" value="Genomic_DNA"/>
</dbReference>
<dbReference type="Proteomes" id="UP000054018">
    <property type="component" value="Unassembled WGS sequence"/>
</dbReference>
<reference evidence="2" key="2">
    <citation type="submission" date="2015-01" db="EMBL/GenBank/DDBJ databases">
        <title>Evolutionary Origins and Diversification of the Mycorrhizal Mutualists.</title>
        <authorList>
            <consortium name="DOE Joint Genome Institute"/>
            <consortium name="Mycorrhizal Genomics Consortium"/>
            <person name="Kohler A."/>
            <person name="Kuo A."/>
            <person name="Nagy L.G."/>
            <person name="Floudas D."/>
            <person name="Copeland A."/>
            <person name="Barry K.W."/>
            <person name="Cichocki N."/>
            <person name="Veneault-Fourrey C."/>
            <person name="LaButti K."/>
            <person name="Lindquist E.A."/>
            <person name="Lipzen A."/>
            <person name="Lundell T."/>
            <person name="Morin E."/>
            <person name="Murat C."/>
            <person name="Riley R."/>
            <person name="Ohm R."/>
            <person name="Sun H."/>
            <person name="Tunlid A."/>
            <person name="Henrissat B."/>
            <person name="Grigoriev I.V."/>
            <person name="Hibbett D.S."/>
            <person name="Martin F."/>
        </authorList>
    </citation>
    <scope>NUCLEOTIDE SEQUENCE [LARGE SCALE GENOMIC DNA]</scope>
    <source>
        <strain evidence="2">441</strain>
    </source>
</reference>
<evidence type="ECO:0008006" key="3">
    <source>
        <dbReference type="Google" id="ProtNLM"/>
    </source>
</evidence>
<accession>A0A0C9YKE2</accession>
<sequence>MAATGSHQSSRFPVEVWDRIFESATDVPYTLVPEVYEKSDCIGDQHSALEAALATKRTLALVCKQWQYMTMRYLYRTVLIRTGRDLLALFCTLRNYATGNGSCVGTRSPGQWTRRLDVTLDLRNKCEDLERIVKHLTYVIKSLPKLEIVSFAIPHSLGSEPGFLIMPLGVLDALRSSANSLRILDWSGNDFFPQVHQLEELLRDLPNLRVLRCYQLVWANGVIPSNILSSLTTLAVSRLVGREGHPGEGGLHDACVSLREFIYYGVGSTPQEFLIHYGKYLTVVKWYDDEGDELDLLLKSCPNLDRLTVSLDSLDPSVDSCLRTLSFPCVSYLGVMLEELTFEELFRFLAHLRNTVPTLRVFQLVDPPIVEQLLMRPVEFSTELIVKNLNENLFRVEDDEGNLLSDRLLGRK</sequence>
<dbReference type="HOGENOM" id="CLU_052689_0_0_1"/>
<dbReference type="Gene3D" id="3.80.10.10">
    <property type="entry name" value="Ribonuclease Inhibitor"/>
    <property type="match status" value="1"/>
</dbReference>
<organism evidence="1 2">
    <name type="scientific">Pisolithus microcarpus 441</name>
    <dbReference type="NCBI Taxonomy" id="765257"/>
    <lineage>
        <taxon>Eukaryota</taxon>
        <taxon>Fungi</taxon>
        <taxon>Dikarya</taxon>
        <taxon>Basidiomycota</taxon>
        <taxon>Agaricomycotina</taxon>
        <taxon>Agaricomycetes</taxon>
        <taxon>Agaricomycetidae</taxon>
        <taxon>Boletales</taxon>
        <taxon>Sclerodermatineae</taxon>
        <taxon>Pisolithaceae</taxon>
        <taxon>Pisolithus</taxon>
    </lineage>
</organism>
<gene>
    <name evidence="1" type="ORF">PISMIDRAFT_688041</name>
</gene>
<dbReference type="InterPro" id="IPR032675">
    <property type="entry name" value="LRR_dom_sf"/>
</dbReference>
<dbReference type="OrthoDB" id="3256525at2759"/>
<name>A0A0C9YKE2_9AGAM</name>
<keyword evidence="2" id="KW-1185">Reference proteome</keyword>
<evidence type="ECO:0000313" key="2">
    <source>
        <dbReference type="Proteomes" id="UP000054018"/>
    </source>
</evidence>
<dbReference type="AlphaFoldDB" id="A0A0C9YKE2"/>
<evidence type="ECO:0000313" key="1">
    <source>
        <dbReference type="EMBL" id="KIK14329.1"/>
    </source>
</evidence>